<reference evidence="1 2" key="1">
    <citation type="journal article" date="2019" name="Nat. Microbiol.">
        <title>Mediterranean grassland soil C-N compound turnover is dependent on rainfall and depth, and is mediated by genomically divergent microorganisms.</title>
        <authorList>
            <person name="Diamond S."/>
            <person name="Andeer P.F."/>
            <person name="Li Z."/>
            <person name="Crits-Christoph A."/>
            <person name="Burstein D."/>
            <person name="Anantharaman K."/>
            <person name="Lane K.R."/>
            <person name="Thomas B.C."/>
            <person name="Pan C."/>
            <person name="Northen T.R."/>
            <person name="Banfield J.F."/>
        </authorList>
    </citation>
    <scope>NUCLEOTIDE SEQUENCE [LARGE SCALE GENOMIC DNA]</scope>
    <source>
        <strain evidence="1">WS_1</strain>
    </source>
</reference>
<dbReference type="AlphaFoldDB" id="A0A538S829"/>
<gene>
    <name evidence="1" type="ORF">E6K71_09635</name>
</gene>
<dbReference type="EMBL" id="VBOR01000107">
    <property type="protein sequence ID" value="TMQ47527.1"/>
    <property type="molecule type" value="Genomic_DNA"/>
</dbReference>
<name>A0A538S829_UNCEI</name>
<evidence type="ECO:0000313" key="1">
    <source>
        <dbReference type="EMBL" id="TMQ47527.1"/>
    </source>
</evidence>
<protein>
    <submittedName>
        <fullName evidence="1">Uncharacterized protein</fullName>
    </submittedName>
</protein>
<comment type="caution">
    <text evidence="1">The sequence shown here is derived from an EMBL/GenBank/DDBJ whole genome shotgun (WGS) entry which is preliminary data.</text>
</comment>
<accession>A0A538S829</accession>
<feature type="non-terminal residue" evidence="1">
    <location>
        <position position="261"/>
    </location>
</feature>
<proteinExistence type="predicted"/>
<organism evidence="1 2">
    <name type="scientific">Eiseniibacteriota bacterium</name>
    <dbReference type="NCBI Taxonomy" id="2212470"/>
    <lineage>
        <taxon>Bacteria</taxon>
        <taxon>Candidatus Eiseniibacteriota</taxon>
    </lineage>
</organism>
<sequence length="261" mass="28990">MTVRRGQFALGFIPTRAPSVTNNRQGATFWQIASARGVRTAVIEAPICFPPEKLQTGVLLSGLGVPDIRGTMGTFSYYATDATGAADTEMGGKIARLTLDPAGRSRSVVHGPRNPFAGRDSEGRIPDLTIPVEFLRIRRNAVQISLQGQTRTIRQGSWSDWYTIQFHVAPLVSVRGIARFHVIQAYPEVRVYLSPINLDPRRPPIPVSSPPAYSAQLAQKLGLYKTLGWPEDTWALNEEKIDEEVFLQDLNYSFDRQRALV</sequence>
<dbReference type="Proteomes" id="UP000316292">
    <property type="component" value="Unassembled WGS sequence"/>
</dbReference>
<evidence type="ECO:0000313" key="2">
    <source>
        <dbReference type="Proteomes" id="UP000316292"/>
    </source>
</evidence>